<feature type="transmembrane region" description="Helical" evidence="2">
    <location>
        <begin position="14"/>
        <end position="32"/>
    </location>
</feature>
<keyword evidence="4" id="KW-1185">Reference proteome</keyword>
<organism evidence="3 4">
    <name type="scientific">Stylosanthes scabra</name>
    <dbReference type="NCBI Taxonomy" id="79078"/>
    <lineage>
        <taxon>Eukaryota</taxon>
        <taxon>Viridiplantae</taxon>
        <taxon>Streptophyta</taxon>
        <taxon>Embryophyta</taxon>
        <taxon>Tracheophyta</taxon>
        <taxon>Spermatophyta</taxon>
        <taxon>Magnoliopsida</taxon>
        <taxon>eudicotyledons</taxon>
        <taxon>Gunneridae</taxon>
        <taxon>Pentapetalae</taxon>
        <taxon>rosids</taxon>
        <taxon>fabids</taxon>
        <taxon>Fabales</taxon>
        <taxon>Fabaceae</taxon>
        <taxon>Papilionoideae</taxon>
        <taxon>50 kb inversion clade</taxon>
        <taxon>dalbergioids sensu lato</taxon>
        <taxon>Dalbergieae</taxon>
        <taxon>Pterocarpus clade</taxon>
        <taxon>Stylosanthes</taxon>
    </lineage>
</organism>
<keyword evidence="2" id="KW-0812">Transmembrane</keyword>
<keyword evidence="2" id="KW-0472">Membrane</keyword>
<feature type="compositionally biased region" description="Polar residues" evidence="1">
    <location>
        <begin position="233"/>
        <end position="243"/>
    </location>
</feature>
<feature type="region of interest" description="Disordered" evidence="1">
    <location>
        <begin position="224"/>
        <end position="251"/>
    </location>
</feature>
<keyword evidence="2" id="KW-1133">Transmembrane helix</keyword>
<reference evidence="3 4" key="1">
    <citation type="journal article" date="2023" name="Plants (Basel)">
        <title>Bridging the Gap: Combining Genomics and Transcriptomics Approaches to Understand Stylosanthes scabra, an Orphan Legume from the Brazilian Caatinga.</title>
        <authorList>
            <person name="Ferreira-Neto J.R.C."/>
            <person name="da Silva M.D."/>
            <person name="Binneck E."/>
            <person name="de Melo N.F."/>
            <person name="da Silva R.H."/>
            <person name="de Melo A.L.T.M."/>
            <person name="Pandolfi V."/>
            <person name="Bustamante F.O."/>
            <person name="Brasileiro-Vidal A.C."/>
            <person name="Benko-Iseppon A.M."/>
        </authorList>
    </citation>
    <scope>NUCLEOTIDE SEQUENCE [LARGE SCALE GENOMIC DNA]</scope>
    <source>
        <tissue evidence="3">Leaves</tissue>
    </source>
</reference>
<dbReference type="Proteomes" id="UP001341840">
    <property type="component" value="Unassembled WGS sequence"/>
</dbReference>
<sequence length="355" mass="40606">MTSSSSSHWSSDAYFLHLHFWTVLSVVSVMDIEMLEIFKKTHHLYMDEHYQSHYEIVPPSPDERVYYPNLNFPSEPHFLYVCECMFTRLGVKIPFFEFEQDILLDCKVTPSQLHPNSWAFMRGYQGSTEYNFPDFSEDEQPMVHMLKECLRLSGVPLDENDFDPESKLHSHRARYMEAYRRMKQRKKNILARQATTENLVINPDPPTPVVTTSSETNNKTLLVGFKAHPPPSSQVAKSSSTDKSTMDVSKRTKVPSSSFGSIFENEFDAAGFMDKYVIEGSRVATDDAIQKRVAKAPSNSSFEISQLKAWILTLESEKAETDGKIRAIQSEVAKYKKMIQGANETRAQVEKGLND</sequence>
<proteinExistence type="predicted"/>
<protein>
    <submittedName>
        <fullName evidence="3">Uncharacterized protein</fullName>
    </submittedName>
</protein>
<comment type="caution">
    <text evidence="3">The sequence shown here is derived from an EMBL/GenBank/DDBJ whole genome shotgun (WGS) entry which is preliminary data.</text>
</comment>
<evidence type="ECO:0000313" key="4">
    <source>
        <dbReference type="Proteomes" id="UP001341840"/>
    </source>
</evidence>
<accession>A0ABU6YQ24</accession>
<gene>
    <name evidence="3" type="ORF">PIB30_084065</name>
</gene>
<evidence type="ECO:0000256" key="2">
    <source>
        <dbReference type="SAM" id="Phobius"/>
    </source>
</evidence>
<evidence type="ECO:0000313" key="3">
    <source>
        <dbReference type="EMBL" id="MED6212515.1"/>
    </source>
</evidence>
<dbReference type="EMBL" id="JASCZI010243007">
    <property type="protein sequence ID" value="MED6212515.1"/>
    <property type="molecule type" value="Genomic_DNA"/>
</dbReference>
<name>A0ABU6YQ24_9FABA</name>
<evidence type="ECO:0000256" key="1">
    <source>
        <dbReference type="SAM" id="MobiDB-lite"/>
    </source>
</evidence>